<feature type="transmembrane region" description="Helical" evidence="6">
    <location>
        <begin position="103"/>
        <end position="125"/>
    </location>
</feature>
<protein>
    <submittedName>
        <fullName evidence="7">Energy-coupling factor transport system permease protein</fullName>
    </submittedName>
</protein>
<dbReference type="InterPro" id="IPR003339">
    <property type="entry name" value="ABC/ECF_trnsptr_transmembrane"/>
</dbReference>
<comment type="subcellular location">
    <subcellularLocation>
        <location evidence="1">Membrane</location>
        <topology evidence="1">Multi-pass membrane protein</topology>
    </subcellularLocation>
</comment>
<evidence type="ECO:0000313" key="7">
    <source>
        <dbReference type="EMBL" id="SCC10467.1"/>
    </source>
</evidence>
<dbReference type="RefSeq" id="WP_032088478.1">
    <property type="nucleotide sequence ID" value="NZ_FMAU01000002.1"/>
</dbReference>
<dbReference type="InterPro" id="IPR051611">
    <property type="entry name" value="ECF_transporter_component"/>
</dbReference>
<organism evidence="7 8">
    <name type="scientific">[Bacillus] enclensis</name>
    <dbReference type="NCBI Taxonomy" id="1402860"/>
    <lineage>
        <taxon>Bacteria</taxon>
        <taxon>Bacillati</taxon>
        <taxon>Bacillota</taxon>
        <taxon>Bacilli</taxon>
        <taxon>Bacillales</taxon>
        <taxon>Bacillaceae</taxon>
        <taxon>Rossellomorea</taxon>
    </lineage>
</organism>
<feature type="transmembrane region" description="Helical" evidence="6">
    <location>
        <begin position="235"/>
        <end position="258"/>
    </location>
</feature>
<keyword evidence="4 6" id="KW-1133">Transmembrane helix</keyword>
<dbReference type="CDD" id="cd16914">
    <property type="entry name" value="EcfT"/>
    <property type="match status" value="1"/>
</dbReference>
<dbReference type="Pfam" id="PF02361">
    <property type="entry name" value="CbiQ"/>
    <property type="match status" value="1"/>
</dbReference>
<evidence type="ECO:0000313" key="8">
    <source>
        <dbReference type="Proteomes" id="UP000181997"/>
    </source>
</evidence>
<dbReference type="AlphaFoldDB" id="A0A0V8HL25"/>
<dbReference type="PANTHER" id="PTHR34857:SF2">
    <property type="entry name" value="SLL0384 PROTEIN"/>
    <property type="match status" value="1"/>
</dbReference>
<keyword evidence="5 6" id="KW-0472">Membrane</keyword>
<dbReference type="Proteomes" id="UP000181997">
    <property type="component" value="Unassembled WGS sequence"/>
</dbReference>
<evidence type="ECO:0000256" key="4">
    <source>
        <dbReference type="ARBA" id="ARBA00022989"/>
    </source>
</evidence>
<keyword evidence="3 6" id="KW-0812">Transmembrane</keyword>
<sequence length="267" mass="30900">MKQDILHNKTWMHGVNPSFKLIILVLLFLLSLMIHQLNILFYLTVFSFLLFWFCSGLTWKVKFLLFLPFILMFVSTASSMILFGKGDVIWLKWGLIEISEESFYRGLHIGFRALLFGLLGLLFTLSTRPVMLFYSLMQQLRLKPKYAYSFMAGFRIIPILAEEFLTIRRAMNVRGLNRKKGIAGLLFTFRSSALPLLAQSIRRAHRIAVAMEAKRFNGSGKRTYFYQTDFSKYDVFFIVMISAMLVFGWQAAAVFPVFPAGDVRYQG</sequence>
<evidence type="ECO:0000256" key="3">
    <source>
        <dbReference type="ARBA" id="ARBA00022692"/>
    </source>
</evidence>
<gene>
    <name evidence="7" type="ORF">GA0061094_2524</name>
</gene>
<evidence type="ECO:0000256" key="2">
    <source>
        <dbReference type="ARBA" id="ARBA00022475"/>
    </source>
</evidence>
<dbReference type="OrthoDB" id="92887at2"/>
<feature type="transmembrane region" description="Helical" evidence="6">
    <location>
        <begin position="63"/>
        <end position="83"/>
    </location>
</feature>
<keyword evidence="8" id="KW-1185">Reference proteome</keyword>
<dbReference type="EMBL" id="FMAU01000002">
    <property type="protein sequence ID" value="SCC10467.1"/>
    <property type="molecule type" value="Genomic_DNA"/>
</dbReference>
<evidence type="ECO:0000256" key="6">
    <source>
        <dbReference type="SAM" id="Phobius"/>
    </source>
</evidence>
<dbReference type="GO" id="GO:0005886">
    <property type="term" value="C:plasma membrane"/>
    <property type="evidence" value="ECO:0007669"/>
    <property type="project" value="UniProtKB-ARBA"/>
</dbReference>
<dbReference type="PANTHER" id="PTHR34857">
    <property type="entry name" value="SLL0384 PROTEIN"/>
    <property type="match status" value="1"/>
</dbReference>
<reference evidence="8" key="1">
    <citation type="submission" date="2016-08" db="EMBL/GenBank/DDBJ databases">
        <authorList>
            <person name="Varghese N."/>
            <person name="Submissions Spin"/>
        </authorList>
    </citation>
    <scope>NUCLEOTIDE SEQUENCE [LARGE SCALE GENOMIC DNA]</scope>
    <source>
        <strain evidence="8">SGD-1123</strain>
    </source>
</reference>
<proteinExistence type="predicted"/>
<feature type="transmembrane region" description="Helical" evidence="6">
    <location>
        <begin position="21"/>
        <end position="51"/>
    </location>
</feature>
<accession>A0A0V8HL25</accession>
<evidence type="ECO:0000256" key="5">
    <source>
        <dbReference type="ARBA" id="ARBA00023136"/>
    </source>
</evidence>
<name>A0A0V8HL25_9BACI</name>
<keyword evidence="2" id="KW-1003">Cell membrane</keyword>
<evidence type="ECO:0000256" key="1">
    <source>
        <dbReference type="ARBA" id="ARBA00004141"/>
    </source>
</evidence>